<dbReference type="AlphaFoldDB" id="A0A814TU40"/>
<evidence type="ECO:0000313" key="3">
    <source>
        <dbReference type="EMBL" id="CAF1164553.1"/>
    </source>
</evidence>
<dbReference type="PROSITE" id="PS50088">
    <property type="entry name" value="ANK_REPEAT"/>
    <property type="match status" value="1"/>
</dbReference>
<dbReference type="Gene3D" id="1.25.40.20">
    <property type="entry name" value="Ankyrin repeat-containing domain"/>
    <property type="match status" value="1"/>
</dbReference>
<reference evidence="3" key="1">
    <citation type="submission" date="2021-02" db="EMBL/GenBank/DDBJ databases">
        <authorList>
            <person name="Nowell W R."/>
        </authorList>
    </citation>
    <scope>NUCLEOTIDE SEQUENCE</scope>
</reference>
<keyword evidence="2" id="KW-1133">Transmembrane helix</keyword>
<dbReference type="InterPro" id="IPR036770">
    <property type="entry name" value="Ankyrin_rpt-contain_sf"/>
</dbReference>
<evidence type="ECO:0000256" key="2">
    <source>
        <dbReference type="SAM" id="Phobius"/>
    </source>
</evidence>
<dbReference type="OrthoDB" id="5955452at2759"/>
<feature type="transmembrane region" description="Helical" evidence="2">
    <location>
        <begin position="80"/>
        <end position="98"/>
    </location>
</feature>
<dbReference type="SMART" id="SM00248">
    <property type="entry name" value="ANK"/>
    <property type="match status" value="2"/>
</dbReference>
<dbReference type="Pfam" id="PF12796">
    <property type="entry name" value="Ank_2"/>
    <property type="match status" value="1"/>
</dbReference>
<feature type="repeat" description="ANK" evidence="1">
    <location>
        <begin position="77"/>
        <end position="106"/>
    </location>
</feature>
<keyword evidence="2" id="KW-0812">Transmembrane</keyword>
<protein>
    <recommendedName>
        <fullName evidence="5">Ankyrin repeat protein</fullName>
    </recommendedName>
</protein>
<comment type="caution">
    <text evidence="3">The sequence shown here is derived from an EMBL/GenBank/DDBJ whole genome shotgun (WGS) entry which is preliminary data.</text>
</comment>
<proteinExistence type="predicted"/>
<gene>
    <name evidence="3" type="ORF">VCS650_LOCUS23555</name>
</gene>
<dbReference type="SUPFAM" id="SSF48403">
    <property type="entry name" value="Ankyrin repeat"/>
    <property type="match status" value="1"/>
</dbReference>
<dbReference type="PROSITE" id="PS50297">
    <property type="entry name" value="ANK_REP_REGION"/>
    <property type="match status" value="1"/>
</dbReference>
<dbReference type="InterPro" id="IPR002110">
    <property type="entry name" value="Ankyrin_rpt"/>
</dbReference>
<dbReference type="EMBL" id="CAJNON010000279">
    <property type="protein sequence ID" value="CAF1164553.1"/>
    <property type="molecule type" value="Genomic_DNA"/>
</dbReference>
<organism evidence="3 4">
    <name type="scientific">Adineta steineri</name>
    <dbReference type="NCBI Taxonomy" id="433720"/>
    <lineage>
        <taxon>Eukaryota</taxon>
        <taxon>Metazoa</taxon>
        <taxon>Spiralia</taxon>
        <taxon>Gnathifera</taxon>
        <taxon>Rotifera</taxon>
        <taxon>Eurotatoria</taxon>
        <taxon>Bdelloidea</taxon>
        <taxon>Adinetida</taxon>
        <taxon>Adinetidae</taxon>
        <taxon>Adineta</taxon>
    </lineage>
</organism>
<keyword evidence="1" id="KW-0040">ANK repeat</keyword>
<dbReference type="Proteomes" id="UP000663891">
    <property type="component" value="Unassembled WGS sequence"/>
</dbReference>
<evidence type="ECO:0008006" key="5">
    <source>
        <dbReference type="Google" id="ProtNLM"/>
    </source>
</evidence>
<evidence type="ECO:0000256" key="1">
    <source>
        <dbReference type="PROSITE-ProRule" id="PRU00023"/>
    </source>
</evidence>
<accession>A0A814TU40</accession>
<name>A0A814TU40_9BILA</name>
<evidence type="ECO:0000313" key="4">
    <source>
        <dbReference type="Proteomes" id="UP000663891"/>
    </source>
</evidence>
<sequence length="106" mass="12639">MILDHHQFTYRLFHSIQTNANIYDIKNLLRKISQINLNSIKYDGQTLIHCCCLYNRLDLLKLFVEYGDCDILQNNDDGWLPIHIAIYLGYMDIVYYLLQYSLESIM</sequence>
<keyword evidence="2" id="KW-0472">Membrane</keyword>